<keyword evidence="1" id="KW-0732">Signal</keyword>
<dbReference type="Proteomes" id="UP000199028">
    <property type="component" value="Unassembled WGS sequence"/>
</dbReference>
<keyword evidence="3" id="KW-1185">Reference proteome</keyword>
<dbReference type="EMBL" id="FOFT01000006">
    <property type="protein sequence ID" value="SER77079.1"/>
    <property type="molecule type" value="Genomic_DNA"/>
</dbReference>
<dbReference type="OrthoDB" id="3693320at2"/>
<sequence>MFSKIASTVGAAAVVAAAMLGFTAQAQAAPGCARVDQIGSTGYITNSAGVQIASVKQFKGCNKNYAYTYVWEGFRNSHSQWYFCASIAKEDGGRPTLMDTKCELNKAEVWSSGASTLSSCTHAAGLVQWGSNERQGKSSTRC</sequence>
<evidence type="ECO:0000256" key="1">
    <source>
        <dbReference type="SAM" id="SignalP"/>
    </source>
</evidence>
<evidence type="ECO:0000313" key="3">
    <source>
        <dbReference type="Proteomes" id="UP000199028"/>
    </source>
</evidence>
<gene>
    <name evidence="2" type="ORF">SAMN05216195_106425</name>
</gene>
<reference evidence="3" key="1">
    <citation type="submission" date="2016-10" db="EMBL/GenBank/DDBJ databases">
        <authorList>
            <person name="Varghese N."/>
            <person name="Submissions S."/>
        </authorList>
    </citation>
    <scope>NUCLEOTIDE SEQUENCE [LARGE SCALE GENOMIC DNA]</scope>
    <source>
        <strain evidence="3">CGMCC 4.578</strain>
    </source>
</reference>
<accession>A0A1H9RYY7</accession>
<feature type="signal peptide" evidence="1">
    <location>
        <begin position="1"/>
        <end position="28"/>
    </location>
</feature>
<dbReference type="AlphaFoldDB" id="A0A1H9RYY7"/>
<organism evidence="2 3">
    <name type="scientific">Lentzea flaviverrucosa</name>
    <dbReference type="NCBI Taxonomy" id="200379"/>
    <lineage>
        <taxon>Bacteria</taxon>
        <taxon>Bacillati</taxon>
        <taxon>Actinomycetota</taxon>
        <taxon>Actinomycetes</taxon>
        <taxon>Pseudonocardiales</taxon>
        <taxon>Pseudonocardiaceae</taxon>
        <taxon>Lentzea</taxon>
    </lineage>
</organism>
<proteinExistence type="predicted"/>
<feature type="chain" id="PRO_5011469077" description="Secreted protein" evidence="1">
    <location>
        <begin position="29"/>
        <end position="142"/>
    </location>
</feature>
<name>A0A1H9RYY7_9PSEU</name>
<evidence type="ECO:0008006" key="4">
    <source>
        <dbReference type="Google" id="ProtNLM"/>
    </source>
</evidence>
<protein>
    <recommendedName>
        <fullName evidence="4">Secreted protein</fullName>
    </recommendedName>
</protein>
<evidence type="ECO:0000313" key="2">
    <source>
        <dbReference type="EMBL" id="SER77079.1"/>
    </source>
</evidence>
<dbReference type="RefSeq" id="WP_090066726.1">
    <property type="nucleotide sequence ID" value="NZ_FOFT01000006.1"/>
</dbReference>